<reference evidence="10 11" key="1">
    <citation type="submission" date="2020-05" db="EMBL/GenBank/DDBJ databases">
        <title>Complete genome sequence of Deefgea sp. D17.</title>
        <authorList>
            <person name="Bae J.-W."/>
            <person name="Han J.E."/>
        </authorList>
    </citation>
    <scope>NUCLEOTIDE SEQUENCE [LARGE SCALE GENOMIC DNA]</scope>
    <source>
        <strain evidence="10 11">D17</strain>
    </source>
</reference>
<comment type="catalytic activity">
    <reaction evidence="8">
        <text>(sulfur carrier)-H + L-cysteine = (sulfur carrier)-SH + L-alanine</text>
        <dbReference type="Rhea" id="RHEA:43892"/>
        <dbReference type="Rhea" id="RHEA-COMP:14737"/>
        <dbReference type="Rhea" id="RHEA-COMP:14739"/>
        <dbReference type="ChEBI" id="CHEBI:29917"/>
        <dbReference type="ChEBI" id="CHEBI:35235"/>
        <dbReference type="ChEBI" id="CHEBI:57972"/>
        <dbReference type="ChEBI" id="CHEBI:64428"/>
        <dbReference type="EC" id="2.8.1.7"/>
    </reaction>
</comment>
<dbReference type="AlphaFoldDB" id="A0A6M8SQ78"/>
<accession>A0A6M8SQ78</accession>
<dbReference type="Pfam" id="PF00266">
    <property type="entry name" value="Aminotran_5"/>
    <property type="match status" value="1"/>
</dbReference>
<dbReference type="InterPro" id="IPR015421">
    <property type="entry name" value="PyrdxlP-dep_Trfase_major"/>
</dbReference>
<proteinExistence type="inferred from homology"/>
<keyword evidence="7" id="KW-0663">Pyridoxal phosphate</keyword>
<dbReference type="SUPFAM" id="SSF53383">
    <property type="entry name" value="PLP-dependent transferases"/>
    <property type="match status" value="1"/>
</dbReference>
<evidence type="ECO:0000256" key="6">
    <source>
        <dbReference type="ARBA" id="ARBA00022679"/>
    </source>
</evidence>
<protein>
    <recommendedName>
        <fullName evidence="5">Probable cysteine desulfurase</fullName>
        <ecNumber evidence="4">2.8.1.7</ecNumber>
    </recommendedName>
</protein>
<dbReference type="RefSeq" id="WP_173533945.1">
    <property type="nucleotide sequence ID" value="NZ_CP054143.1"/>
</dbReference>
<evidence type="ECO:0000313" key="11">
    <source>
        <dbReference type="Proteomes" id="UP000504844"/>
    </source>
</evidence>
<keyword evidence="11" id="KW-1185">Reference proteome</keyword>
<evidence type="ECO:0000259" key="9">
    <source>
        <dbReference type="Pfam" id="PF00266"/>
    </source>
</evidence>
<evidence type="ECO:0000256" key="3">
    <source>
        <dbReference type="ARBA" id="ARBA00010447"/>
    </source>
</evidence>
<comment type="function">
    <text evidence="2">Catalyzes the removal of elemental sulfur and selenium atoms from L-cysteine, L-cystine, L-selenocysteine, and L-selenocystine to produce L-alanine.</text>
</comment>
<dbReference type="PANTHER" id="PTHR43586">
    <property type="entry name" value="CYSTEINE DESULFURASE"/>
    <property type="match status" value="1"/>
</dbReference>
<evidence type="ECO:0000256" key="7">
    <source>
        <dbReference type="ARBA" id="ARBA00022898"/>
    </source>
</evidence>
<evidence type="ECO:0000313" key="10">
    <source>
        <dbReference type="EMBL" id="QKJ67443.1"/>
    </source>
</evidence>
<organism evidence="10 11">
    <name type="scientific">Deefgea piscis</name>
    <dbReference type="NCBI Taxonomy" id="2739061"/>
    <lineage>
        <taxon>Bacteria</taxon>
        <taxon>Pseudomonadati</taxon>
        <taxon>Pseudomonadota</taxon>
        <taxon>Betaproteobacteria</taxon>
        <taxon>Neisseriales</taxon>
        <taxon>Chitinibacteraceae</taxon>
        <taxon>Deefgea</taxon>
    </lineage>
</organism>
<dbReference type="PIRSF" id="PIRSF005572">
    <property type="entry name" value="NifS"/>
    <property type="match status" value="1"/>
</dbReference>
<dbReference type="InterPro" id="IPR000192">
    <property type="entry name" value="Aminotrans_V_dom"/>
</dbReference>
<dbReference type="InterPro" id="IPR015424">
    <property type="entry name" value="PyrdxlP-dep_Trfase"/>
</dbReference>
<name>A0A6M8SQ78_9NEIS</name>
<comment type="cofactor">
    <cofactor evidence="1">
        <name>pyridoxal 5'-phosphate</name>
        <dbReference type="ChEBI" id="CHEBI:597326"/>
    </cofactor>
</comment>
<dbReference type="KEGG" id="dee:HQN60_12425"/>
<evidence type="ECO:0000256" key="5">
    <source>
        <dbReference type="ARBA" id="ARBA00021850"/>
    </source>
</evidence>
<dbReference type="PANTHER" id="PTHR43586:SF8">
    <property type="entry name" value="CYSTEINE DESULFURASE 1, CHLOROPLASTIC"/>
    <property type="match status" value="1"/>
</dbReference>
<evidence type="ECO:0000256" key="4">
    <source>
        <dbReference type="ARBA" id="ARBA00012239"/>
    </source>
</evidence>
<dbReference type="NCBIfam" id="TIGR01979">
    <property type="entry name" value="sufS"/>
    <property type="match status" value="1"/>
</dbReference>
<dbReference type="InterPro" id="IPR016454">
    <property type="entry name" value="Cysteine_dSase"/>
</dbReference>
<dbReference type="InterPro" id="IPR015422">
    <property type="entry name" value="PyrdxlP-dep_Trfase_small"/>
</dbReference>
<dbReference type="GO" id="GO:0030170">
    <property type="term" value="F:pyridoxal phosphate binding"/>
    <property type="evidence" value="ECO:0007669"/>
    <property type="project" value="InterPro"/>
</dbReference>
<dbReference type="GO" id="GO:0006534">
    <property type="term" value="P:cysteine metabolic process"/>
    <property type="evidence" value="ECO:0007669"/>
    <property type="project" value="InterPro"/>
</dbReference>
<gene>
    <name evidence="10" type="ORF">HQN60_12425</name>
</gene>
<comment type="similarity">
    <text evidence="3">Belongs to the class-V pyridoxal-phosphate-dependent aminotransferase family. Csd subfamily.</text>
</comment>
<sequence>MFDALTLKKQFPIFSHYPELIYLDNAATLQKPLAVLDAERFYYEHHNANVHRGAHRLATAATEAFENARHTVAQFINAVSDDEIVFTRGTTEGINLVANTWGNTLAAGDEIILSTLEHHANIVPWQMLAERRGLTLKIIQLDAQGALDLTHFLSLLSNKTKLVAISQVSNAIGSIQPVQWICQQAHQYGAKVLVDGAQAVAHSVIDVQEIGADFYVFSGHKIYGPTGIGVLWAHAKLLNEIPPWQGGGEMIATVSFERSTYAAAPYRFEAGTPPIAQTVGLAAALNWLNQQDRTALAEHEIALRQQLEEGLAQLPAVKIHGQSANKAAITSMTFMDAHPYDVAQFLDHQHIAVRVGHHCAQPLLHSLGLSGTLRASFAAYNTAQDVSRFLSSLQNTLDLLDES</sequence>
<evidence type="ECO:0000256" key="2">
    <source>
        <dbReference type="ARBA" id="ARBA00002824"/>
    </source>
</evidence>
<feature type="domain" description="Aminotransferase class V" evidence="9">
    <location>
        <begin position="21"/>
        <end position="389"/>
    </location>
</feature>
<keyword evidence="6" id="KW-0808">Transferase</keyword>
<dbReference type="Proteomes" id="UP000504844">
    <property type="component" value="Chromosome"/>
</dbReference>
<dbReference type="Gene3D" id="3.90.1150.10">
    <property type="entry name" value="Aspartate Aminotransferase, domain 1"/>
    <property type="match status" value="1"/>
</dbReference>
<evidence type="ECO:0000256" key="8">
    <source>
        <dbReference type="ARBA" id="ARBA00050776"/>
    </source>
</evidence>
<dbReference type="Gene3D" id="3.40.640.10">
    <property type="entry name" value="Type I PLP-dependent aspartate aminotransferase-like (Major domain)"/>
    <property type="match status" value="1"/>
</dbReference>
<dbReference type="GO" id="GO:0031071">
    <property type="term" value="F:cysteine desulfurase activity"/>
    <property type="evidence" value="ECO:0007669"/>
    <property type="project" value="UniProtKB-EC"/>
</dbReference>
<evidence type="ECO:0000256" key="1">
    <source>
        <dbReference type="ARBA" id="ARBA00001933"/>
    </source>
</evidence>
<dbReference type="InterPro" id="IPR010970">
    <property type="entry name" value="Cys_dSase_SufS"/>
</dbReference>
<dbReference type="EMBL" id="CP054143">
    <property type="protein sequence ID" value="QKJ67443.1"/>
    <property type="molecule type" value="Genomic_DNA"/>
</dbReference>
<dbReference type="EC" id="2.8.1.7" evidence="4"/>
<dbReference type="CDD" id="cd06453">
    <property type="entry name" value="SufS_like"/>
    <property type="match status" value="1"/>
</dbReference>